<evidence type="ECO:0000256" key="2">
    <source>
        <dbReference type="PROSITE-ProRule" id="PRU00335"/>
    </source>
</evidence>
<dbReference type="AlphaFoldDB" id="A0A060ULY6"/>
<evidence type="ECO:0000313" key="5">
    <source>
        <dbReference type="EMBL" id="SMH66289.1"/>
    </source>
</evidence>
<dbReference type="PANTHER" id="PTHR30055">
    <property type="entry name" value="HTH-TYPE TRANSCRIPTIONAL REGULATOR RUTR"/>
    <property type="match status" value="1"/>
</dbReference>
<dbReference type="SUPFAM" id="SSF48498">
    <property type="entry name" value="Tetracyclin repressor-like, C-terminal domain"/>
    <property type="match status" value="1"/>
</dbReference>
<feature type="domain" description="HTH tetR-type" evidence="3">
    <location>
        <begin position="28"/>
        <end position="88"/>
    </location>
</feature>
<feature type="DNA-binding region" description="H-T-H motif" evidence="2">
    <location>
        <begin position="51"/>
        <end position="70"/>
    </location>
</feature>
<accession>A0A060ULY6</accession>
<dbReference type="InterPro" id="IPR036271">
    <property type="entry name" value="Tet_transcr_reg_TetR-rel_C_sf"/>
</dbReference>
<dbReference type="Gene3D" id="1.10.357.10">
    <property type="entry name" value="Tetracycline Repressor, domain 2"/>
    <property type="match status" value="1"/>
</dbReference>
<dbReference type="InterPro" id="IPR009057">
    <property type="entry name" value="Homeodomain-like_sf"/>
</dbReference>
<reference evidence="4" key="2">
    <citation type="submission" date="2014-07" db="EMBL/GenBank/DDBJ databases">
        <title>Initial genome analysis of the psychrotolerant acidophile Acidithiobacillus ferrivorans CF27: insights into iron and sulfur oxidation pathways and into biofilm formation.</title>
        <authorList>
            <person name="Talla E."/>
            <person name="Hedrich S."/>
            <person name="Mangenot S."/>
            <person name="Ji B."/>
            <person name="Johnson D.B."/>
            <person name="Barbe V."/>
            <person name="Bonnefoy V."/>
        </authorList>
    </citation>
    <scope>NUCLEOTIDE SEQUENCE [LARGE SCALE GENOMIC DNA]</scope>
    <source>
        <strain evidence="4">CF27</strain>
    </source>
</reference>
<sequence length="224" mass="24941">MSVLITLSAKLFSTKPGKPFMGNLDTTATVRGRLVKAALDCFLADDYHRVTTRLIAEKASANISMIRYYFGNKEGLYEEMIRETLKPMLDVLDGPMLASVTGFTDFLRLYYDTMTAQPEFPRLILKVLALNHGPGRHFIQQLLERGRARGASRVSDLKSQGQIASGIDPDILRLAFVSLAMTPILLKDIFEEQVGHPMDTTFLEKLADFNGHLFSAGLKPVTSK</sequence>
<dbReference type="SUPFAM" id="SSF46689">
    <property type="entry name" value="Homeodomain-like"/>
    <property type="match status" value="1"/>
</dbReference>
<gene>
    <name evidence="4" type="ORF">AFERRI_30002</name>
    <name evidence="5" type="ORF">AFERRI_30019</name>
</gene>
<dbReference type="PANTHER" id="PTHR30055:SF233">
    <property type="entry name" value="REGULATORY PROTEIN TETR"/>
    <property type="match status" value="1"/>
</dbReference>
<evidence type="ECO:0000259" key="3">
    <source>
        <dbReference type="PROSITE" id="PS50977"/>
    </source>
</evidence>
<dbReference type="Proteomes" id="UP000193925">
    <property type="component" value="Chromosome AFERRI"/>
</dbReference>
<evidence type="ECO:0000313" key="6">
    <source>
        <dbReference type="Proteomes" id="UP000193925"/>
    </source>
</evidence>
<dbReference type="EMBL" id="LT841305">
    <property type="protein sequence ID" value="SMH66289.1"/>
    <property type="molecule type" value="Genomic_DNA"/>
</dbReference>
<organism evidence="4">
    <name type="scientific">Acidithiobacillus ferrivorans</name>
    <dbReference type="NCBI Taxonomy" id="160808"/>
    <lineage>
        <taxon>Bacteria</taxon>
        <taxon>Pseudomonadati</taxon>
        <taxon>Pseudomonadota</taxon>
        <taxon>Acidithiobacillia</taxon>
        <taxon>Acidithiobacillales</taxon>
        <taxon>Acidithiobacillaceae</taxon>
        <taxon>Acidithiobacillus</taxon>
    </lineage>
</organism>
<dbReference type="InterPro" id="IPR050109">
    <property type="entry name" value="HTH-type_TetR-like_transc_reg"/>
</dbReference>
<protein>
    <submittedName>
        <fullName evidence="4">Putative Transcriptional regulator, TetR family protein</fullName>
    </submittedName>
    <submittedName>
        <fullName evidence="5">Regulatory protein TetR</fullName>
    </submittedName>
</protein>
<dbReference type="GO" id="GO:0000976">
    <property type="term" value="F:transcription cis-regulatory region binding"/>
    <property type="evidence" value="ECO:0007669"/>
    <property type="project" value="TreeGrafter"/>
</dbReference>
<keyword evidence="6" id="KW-1185">Reference proteome</keyword>
<dbReference type="InterPro" id="IPR001647">
    <property type="entry name" value="HTH_TetR"/>
</dbReference>
<dbReference type="GO" id="GO:0003700">
    <property type="term" value="F:DNA-binding transcription factor activity"/>
    <property type="evidence" value="ECO:0007669"/>
    <property type="project" value="TreeGrafter"/>
</dbReference>
<dbReference type="Pfam" id="PF00440">
    <property type="entry name" value="TetR_N"/>
    <property type="match status" value="1"/>
</dbReference>
<dbReference type="PROSITE" id="PS50977">
    <property type="entry name" value="HTH_TETR_2"/>
    <property type="match status" value="1"/>
</dbReference>
<reference evidence="5 6" key="3">
    <citation type="submission" date="2017-03" db="EMBL/GenBank/DDBJ databases">
        <authorList>
            <person name="Regsiter A."/>
            <person name="William W."/>
        </authorList>
    </citation>
    <scope>NUCLEOTIDE SEQUENCE [LARGE SCALE GENOMIC DNA]</scope>
    <source>
        <strain evidence="5">PRJEB5721</strain>
    </source>
</reference>
<evidence type="ECO:0000313" key="4">
    <source>
        <dbReference type="EMBL" id="CDQ09356.1"/>
    </source>
</evidence>
<name>A0A060ULY6_9PROT</name>
<keyword evidence="1 2" id="KW-0238">DNA-binding</keyword>
<proteinExistence type="predicted"/>
<evidence type="ECO:0000256" key="1">
    <source>
        <dbReference type="ARBA" id="ARBA00023125"/>
    </source>
</evidence>
<dbReference type="EMBL" id="CCCS020000023">
    <property type="protein sequence ID" value="CDQ09356.1"/>
    <property type="molecule type" value="Genomic_DNA"/>
</dbReference>
<reference evidence="4" key="1">
    <citation type="submission" date="2014-03" db="EMBL/GenBank/DDBJ databases">
        <authorList>
            <person name="Genoscope - CEA"/>
        </authorList>
    </citation>
    <scope>NUCLEOTIDE SEQUENCE [LARGE SCALE GENOMIC DNA]</scope>
    <source>
        <strain evidence="4">CF27</strain>
    </source>
</reference>